<dbReference type="InterPro" id="IPR036890">
    <property type="entry name" value="HATPase_C_sf"/>
</dbReference>
<dbReference type="PANTHER" id="PTHR47429">
    <property type="entry name" value="PROTEIN TWIN LOV 1"/>
    <property type="match status" value="1"/>
</dbReference>
<dbReference type="RefSeq" id="WP_209482459.1">
    <property type="nucleotide sequence ID" value="NZ_JAGGKQ010000001.1"/>
</dbReference>
<protein>
    <submittedName>
        <fullName evidence="8">PAS domain S-box-containing protein</fullName>
    </submittedName>
</protein>
<proteinExistence type="predicted"/>
<dbReference type="NCBIfam" id="TIGR00229">
    <property type="entry name" value="sensory_box"/>
    <property type="match status" value="1"/>
</dbReference>
<feature type="domain" description="PAS" evidence="6">
    <location>
        <begin position="261"/>
        <end position="328"/>
    </location>
</feature>
<dbReference type="SMART" id="SM00091">
    <property type="entry name" value="PAS"/>
    <property type="match status" value="2"/>
</dbReference>
<dbReference type="PROSITE" id="PS50112">
    <property type="entry name" value="PAS"/>
    <property type="match status" value="1"/>
</dbReference>
<evidence type="ECO:0000256" key="2">
    <source>
        <dbReference type="ARBA" id="ARBA00022643"/>
    </source>
</evidence>
<dbReference type="OrthoDB" id="230688at2157"/>
<dbReference type="PROSITE" id="PS50110">
    <property type="entry name" value="RESPONSE_REGULATORY"/>
    <property type="match status" value="1"/>
</dbReference>
<dbReference type="GO" id="GO:0000160">
    <property type="term" value="P:phosphorelay signal transduction system"/>
    <property type="evidence" value="ECO:0007669"/>
    <property type="project" value="InterPro"/>
</dbReference>
<evidence type="ECO:0000256" key="4">
    <source>
        <dbReference type="PROSITE-ProRule" id="PRU00169"/>
    </source>
</evidence>
<organism evidence="8 9">
    <name type="scientific">Halorubrum alkaliphilum</name>
    <dbReference type="NCBI Taxonomy" id="261290"/>
    <lineage>
        <taxon>Archaea</taxon>
        <taxon>Methanobacteriati</taxon>
        <taxon>Methanobacteriota</taxon>
        <taxon>Stenosarchaea group</taxon>
        <taxon>Halobacteria</taxon>
        <taxon>Halobacteriales</taxon>
        <taxon>Haloferacaceae</taxon>
        <taxon>Halorubrum</taxon>
    </lineage>
</organism>
<dbReference type="Gene3D" id="3.40.50.2300">
    <property type="match status" value="1"/>
</dbReference>
<evidence type="ECO:0000313" key="9">
    <source>
        <dbReference type="Proteomes" id="UP000823588"/>
    </source>
</evidence>
<dbReference type="EMBL" id="JAGGKQ010000001">
    <property type="protein sequence ID" value="MBP1921069.1"/>
    <property type="molecule type" value="Genomic_DNA"/>
</dbReference>
<name>A0A8T4GBF9_9EURY</name>
<evidence type="ECO:0000259" key="7">
    <source>
        <dbReference type="PROSITE" id="PS50113"/>
    </source>
</evidence>
<reference evidence="8" key="1">
    <citation type="submission" date="2021-03" db="EMBL/GenBank/DDBJ databases">
        <title>Genomic Encyclopedia of Type Strains, Phase IV (KMG-IV): sequencing the most valuable type-strain genomes for metagenomic binning, comparative biology and taxonomic classification.</title>
        <authorList>
            <person name="Goeker M."/>
        </authorList>
    </citation>
    <scope>NUCLEOTIDE SEQUENCE</scope>
    <source>
        <strain evidence="8">DSM 23564</strain>
    </source>
</reference>
<gene>
    <name evidence="8" type="ORF">J2751_000052</name>
</gene>
<feature type="domain" description="Response regulatory" evidence="5">
    <location>
        <begin position="6"/>
        <end position="121"/>
    </location>
</feature>
<dbReference type="Proteomes" id="UP000823588">
    <property type="component" value="Unassembled WGS sequence"/>
</dbReference>
<evidence type="ECO:0000256" key="1">
    <source>
        <dbReference type="ARBA" id="ARBA00022630"/>
    </source>
</evidence>
<evidence type="ECO:0000313" key="8">
    <source>
        <dbReference type="EMBL" id="MBP1921069.1"/>
    </source>
</evidence>
<dbReference type="CDD" id="cd00130">
    <property type="entry name" value="PAS"/>
    <property type="match status" value="1"/>
</dbReference>
<dbReference type="PANTHER" id="PTHR47429:SF2">
    <property type="entry name" value="PROTEIN TWIN LOV 1"/>
    <property type="match status" value="1"/>
</dbReference>
<dbReference type="SUPFAM" id="SSF55785">
    <property type="entry name" value="PYP-like sensor domain (PAS domain)"/>
    <property type="match status" value="2"/>
</dbReference>
<dbReference type="Gene3D" id="3.30.450.20">
    <property type="entry name" value="PAS domain"/>
    <property type="match status" value="2"/>
</dbReference>
<accession>A0A8T4GBF9</accession>
<feature type="modified residue" description="4-aspartylphosphate" evidence="4">
    <location>
        <position position="56"/>
    </location>
</feature>
<evidence type="ECO:0000259" key="5">
    <source>
        <dbReference type="PROSITE" id="PS50110"/>
    </source>
</evidence>
<dbReference type="Pfam" id="PF00072">
    <property type="entry name" value="Response_reg"/>
    <property type="match status" value="1"/>
</dbReference>
<evidence type="ECO:0000259" key="6">
    <source>
        <dbReference type="PROSITE" id="PS50112"/>
    </source>
</evidence>
<dbReference type="SMART" id="SM00448">
    <property type="entry name" value="REC"/>
    <property type="match status" value="1"/>
</dbReference>
<dbReference type="PROSITE" id="PS50113">
    <property type="entry name" value="PAC"/>
    <property type="match status" value="1"/>
</dbReference>
<dbReference type="InterPro" id="IPR001789">
    <property type="entry name" value="Sig_transdc_resp-reg_receiver"/>
</dbReference>
<keyword evidence="1" id="KW-0285">Flavoprotein</keyword>
<keyword evidence="4" id="KW-0597">Phosphoprotein</keyword>
<keyword evidence="2" id="KW-0288">FMN</keyword>
<dbReference type="SUPFAM" id="SSF52172">
    <property type="entry name" value="CheY-like"/>
    <property type="match status" value="1"/>
</dbReference>
<dbReference type="InterPro" id="IPR000014">
    <property type="entry name" value="PAS"/>
</dbReference>
<dbReference type="SMART" id="SM00086">
    <property type="entry name" value="PAC"/>
    <property type="match status" value="2"/>
</dbReference>
<comment type="caution">
    <text evidence="8">The sequence shown here is derived from an EMBL/GenBank/DDBJ whole genome shotgun (WGS) entry which is preliminary data.</text>
</comment>
<evidence type="ECO:0000256" key="3">
    <source>
        <dbReference type="ARBA" id="ARBA00022991"/>
    </source>
</evidence>
<dbReference type="Pfam" id="PF13426">
    <property type="entry name" value="PAS_9"/>
    <property type="match status" value="2"/>
</dbReference>
<keyword evidence="3" id="KW-0157">Chromophore</keyword>
<dbReference type="InterPro" id="IPR001610">
    <property type="entry name" value="PAC"/>
</dbReference>
<dbReference type="AlphaFoldDB" id="A0A8T4GBF9"/>
<keyword evidence="9" id="KW-1185">Reference proteome</keyword>
<dbReference type="InterPro" id="IPR000700">
    <property type="entry name" value="PAS-assoc_C"/>
</dbReference>
<dbReference type="InterPro" id="IPR035965">
    <property type="entry name" value="PAS-like_dom_sf"/>
</dbReference>
<dbReference type="Gene3D" id="3.30.565.10">
    <property type="entry name" value="Histidine kinase-like ATPase, C-terminal domain"/>
    <property type="match status" value="1"/>
</dbReference>
<dbReference type="InterPro" id="IPR011006">
    <property type="entry name" value="CheY-like_superfamily"/>
</dbReference>
<dbReference type="CDD" id="cd00156">
    <property type="entry name" value="REC"/>
    <property type="match status" value="1"/>
</dbReference>
<feature type="domain" description="PAC" evidence="7">
    <location>
        <begin position="329"/>
        <end position="383"/>
    </location>
</feature>
<sequence>MSEPTLVLLVSADEEYLAEFEGALGDTAGFQVTTAATVDEAVARLSTADVDCVVSDYDLPDSNGVRLLQVVRASAPTLPFVLFTSCGTQEIASDAITADVTDYLIKERFGDQWDRLGALITDAVSHRRNRDESIDTTTHTAAVLNAIPDGVLVVRDGRIVFSNERAGVFLADGSSGLERERVDRVLRSTDGTLEAVAEPVVDGRRAFARVEVDLLVPNRGYVPVEVSIARADWRGSRSIVYVVADVSDRRATEHELAIKSRAVDDAPVGIVLADAEADDLPLVYANDRFEELSGYSEAEILGRNCRFLQGDGTREEPVRTVRDAIEAGKPVTVELLNYRKDGAEFWNRLTVAPIRDEEGTVTHYVGFQEDITTRKEHERHLGTLDRVLRHDLRNRLNVIMGHGEAIREAAAGEPVAEHAEKTMAAVEDVLRMAERGREINRMLLERPNRVELEIVPEVSHALEDLRRTRPDATIAFSPSCPDDRVVFATENAADAVTRIVEYLLDHADADHPYVDVTIAETDSGVRIRIANDAKPIPEIEQDVLLDTDEINPLNHGQGLDLWFVYWVVRRSNGSMSFEDVDETGNVVTIDLLT</sequence>
<dbReference type="SUPFAM" id="SSF55874">
    <property type="entry name" value="ATPase domain of HSP90 chaperone/DNA topoisomerase II/histidine kinase"/>
    <property type="match status" value="1"/>
</dbReference>